<dbReference type="EMBL" id="BK032842">
    <property type="protein sequence ID" value="DAF63563.1"/>
    <property type="molecule type" value="Genomic_DNA"/>
</dbReference>
<organism evidence="1">
    <name type="scientific">Siphoviridae sp. ctwQT14</name>
    <dbReference type="NCBI Taxonomy" id="2827971"/>
    <lineage>
        <taxon>Viruses</taxon>
        <taxon>Duplodnaviria</taxon>
        <taxon>Heunggongvirae</taxon>
        <taxon>Uroviricota</taxon>
        <taxon>Caudoviricetes</taxon>
    </lineage>
</organism>
<proteinExistence type="predicted"/>
<evidence type="ECO:0000313" key="1">
    <source>
        <dbReference type="EMBL" id="DAF63563.1"/>
    </source>
</evidence>
<reference evidence="1" key="1">
    <citation type="journal article" date="2021" name="Proc. Natl. Acad. Sci. U.S.A.">
        <title>A Catalog of Tens of Thousands of Viruses from Human Metagenomes Reveals Hidden Associations with Chronic Diseases.</title>
        <authorList>
            <person name="Tisza M.J."/>
            <person name="Buck C.B."/>
        </authorList>
    </citation>
    <scope>NUCLEOTIDE SEQUENCE</scope>
    <source>
        <strain evidence="1">CtwQT14</strain>
    </source>
</reference>
<name>A0A8S5TKI0_9CAUD</name>
<protein>
    <submittedName>
        <fullName evidence="1">Uncharacterized protein</fullName>
    </submittedName>
</protein>
<sequence length="35" mass="4212">MLCRLNPPPFKLRAERLFFSAFIMYQGFLHKVLQV</sequence>
<accession>A0A8S5TKI0</accession>